<comment type="subcellular location">
    <subcellularLocation>
        <location evidence="2">Endosome membrane</location>
        <topology evidence="2">Peripheral membrane protein</topology>
    </subcellularLocation>
    <subcellularLocation>
        <location evidence="1">Golgi apparatus</location>
        <location evidence="1">trans-Golgi network membrane</location>
        <topology evidence="1">Peripheral membrane protein</topology>
    </subcellularLocation>
</comment>
<evidence type="ECO:0000256" key="2">
    <source>
        <dbReference type="ARBA" id="ARBA00004481"/>
    </source>
</evidence>
<accession>A0A553PBT2</accession>
<evidence type="ECO:0000256" key="5">
    <source>
        <dbReference type="ARBA" id="ARBA00022753"/>
    </source>
</evidence>
<dbReference type="InterPro" id="IPR007234">
    <property type="entry name" value="Vps53_N"/>
</dbReference>
<keyword evidence="5" id="KW-0967">Endosome</keyword>
<dbReference type="InterPro" id="IPR038260">
    <property type="entry name" value="Vps53_C_sf"/>
</dbReference>
<dbReference type="GO" id="GO:0042147">
    <property type="term" value="P:retrograde transport, endosome to Golgi"/>
    <property type="evidence" value="ECO:0007669"/>
    <property type="project" value="InterPro"/>
</dbReference>
<evidence type="ECO:0000256" key="7">
    <source>
        <dbReference type="ARBA" id="ARBA00023136"/>
    </source>
</evidence>
<comment type="caution">
    <text evidence="11">The sequence shown here is derived from an EMBL/GenBank/DDBJ whole genome shotgun (WGS) entry which is preliminary data.</text>
</comment>
<sequence>MSSPLNGHEAELSLEDVLPASALPSTHGSQTAARASVNANANVPTTMATSNPVLEEGLRITPVAFPAEVESALASLLPSDDPLDQPDFSTVDYINTLFPTEQSLTNLDDVIEQMRFKVQCVDEDIRKIVRNQTHVGQDAAHALEEAQDAIVLLFSQIREIKQKAGESEAMVRDITRDIKQLDTAKRNLTTAITTLNHLHMLVGGVSTLRGLSSKREYGQVANLLQGLMEVMDHFKTYTDIPQIKELSDEVKTIREDLGQQIVSDFQSALSDENAHNFVPSQQFAEACLVVDVLEPAIKKTLIKWLIDRELVEYQLLFTDFEDTSWLDKIDSRYSWLKKHLIEFEQRLGPMFPPAWEMSERIAIEFCLSTKFQLDKLMMKRRNEIDTKLLLHSIQRTAAFESLLGRRFIGLVLKQIKQAQAIAANKIDDPSNPFYEDVGPQETAEKDATKDAVNEGDPDPTGASSPFAGLISECFEPYLDIYIESQDRNLADLVERAAQDQRTKGSANAAIEGSAVLHSCGDLFMFYKKCMMQCSQLSTRQPLLALANVFKKYLRDYATRVLLASLPKAATSSAPASLSASVASISKDLKDFSTTGLIQNFQSFLKEGDAIKLTNDERVLTCTILVTSEYCLETTQQLEGKLKEKIASNLNSQINMGPEQDVYHSVINSCIQLLVQDLDAHCDPALITMTKMSWASIEGVGDQSAYVTSLANHMKQSIPLIRDNLSSSKKYFTQFCVKFVNAFIPRFLQHLFRCKPISTLGAEQLLLDTHSVKTLLLDLPSLGSNVSNRKAPASYTKIVIKSMTRAEMTLKVVMSPSEPRDAFVEQYVKLVPDADIVEFQKVLEMKGIRKVDQTLYLDHFKTTVPQNAGTSMLSPGPRTVNRAEESRIKKLENLIKKRL</sequence>
<feature type="region of interest" description="Disordered" evidence="8">
    <location>
        <begin position="431"/>
        <end position="463"/>
    </location>
</feature>
<gene>
    <name evidence="11" type="ORF">TCAL_00620</name>
</gene>
<name>A0A553PBT2_TIGCA</name>
<evidence type="ECO:0000256" key="8">
    <source>
        <dbReference type="SAM" id="MobiDB-lite"/>
    </source>
</evidence>
<keyword evidence="12" id="KW-1185">Reference proteome</keyword>
<dbReference type="Pfam" id="PF04100">
    <property type="entry name" value="Vps53_N"/>
    <property type="match status" value="1"/>
</dbReference>
<evidence type="ECO:0000259" key="10">
    <source>
        <dbReference type="Pfam" id="PF16854"/>
    </source>
</evidence>
<dbReference type="Pfam" id="PF16854">
    <property type="entry name" value="VPS53_C"/>
    <property type="match status" value="1"/>
</dbReference>
<dbReference type="PANTHER" id="PTHR12820:SF0">
    <property type="entry name" value="VACUOLAR PROTEIN SORTING-ASSOCIATED PROTEIN 53 HOMOLOG"/>
    <property type="match status" value="1"/>
</dbReference>
<feature type="compositionally biased region" description="Basic and acidic residues" evidence="8">
    <location>
        <begin position="442"/>
        <end position="452"/>
    </location>
</feature>
<organism evidence="11 12">
    <name type="scientific">Tigriopus californicus</name>
    <name type="common">Marine copepod</name>
    <dbReference type="NCBI Taxonomy" id="6832"/>
    <lineage>
        <taxon>Eukaryota</taxon>
        <taxon>Metazoa</taxon>
        <taxon>Ecdysozoa</taxon>
        <taxon>Arthropoda</taxon>
        <taxon>Crustacea</taxon>
        <taxon>Multicrustacea</taxon>
        <taxon>Hexanauplia</taxon>
        <taxon>Copepoda</taxon>
        <taxon>Harpacticoida</taxon>
        <taxon>Harpacticidae</taxon>
        <taxon>Tigriopus</taxon>
    </lineage>
</organism>
<dbReference type="Proteomes" id="UP000318571">
    <property type="component" value="Chromosome 2"/>
</dbReference>
<dbReference type="GO" id="GO:0005829">
    <property type="term" value="C:cytosol"/>
    <property type="evidence" value="ECO:0007669"/>
    <property type="project" value="GOC"/>
</dbReference>
<evidence type="ECO:0000259" key="9">
    <source>
        <dbReference type="Pfam" id="PF04100"/>
    </source>
</evidence>
<feature type="domain" description="Vps53 N-terminal" evidence="9">
    <location>
        <begin position="86"/>
        <end position="500"/>
    </location>
</feature>
<evidence type="ECO:0000256" key="1">
    <source>
        <dbReference type="ARBA" id="ARBA00004150"/>
    </source>
</evidence>
<comment type="similarity">
    <text evidence="3">Belongs to the VPS53 family.</text>
</comment>
<dbReference type="OMA" id="YKFAEAK"/>
<protein>
    <recommendedName>
        <fullName evidence="4">Vacuolar protein sorting-associated protein 53 homolog</fullName>
    </recommendedName>
</protein>
<dbReference type="STRING" id="6832.A0A553PBT2"/>
<evidence type="ECO:0000313" key="11">
    <source>
        <dbReference type="EMBL" id="TRY75109.1"/>
    </source>
</evidence>
<evidence type="ECO:0000256" key="3">
    <source>
        <dbReference type="ARBA" id="ARBA00008628"/>
    </source>
</evidence>
<dbReference type="EMBL" id="VCGU01000005">
    <property type="protein sequence ID" value="TRY75109.1"/>
    <property type="molecule type" value="Genomic_DNA"/>
</dbReference>
<dbReference type="OrthoDB" id="10261632at2759"/>
<keyword evidence="6" id="KW-0333">Golgi apparatus</keyword>
<dbReference type="InterPro" id="IPR031745">
    <property type="entry name" value="Vps53_C"/>
</dbReference>
<feature type="domain" description="Vps53 C-terminal" evidence="10">
    <location>
        <begin position="762"/>
        <end position="847"/>
    </location>
</feature>
<dbReference type="GO" id="GO:0000938">
    <property type="term" value="C:GARP complex"/>
    <property type="evidence" value="ECO:0007669"/>
    <property type="project" value="InterPro"/>
</dbReference>
<evidence type="ECO:0000256" key="4">
    <source>
        <dbReference type="ARBA" id="ARBA00014103"/>
    </source>
</evidence>
<dbReference type="AlphaFoldDB" id="A0A553PBT2"/>
<dbReference type="InterPro" id="IPR039766">
    <property type="entry name" value="Vps53"/>
</dbReference>
<reference evidence="11 12" key="1">
    <citation type="journal article" date="2018" name="Nat. Ecol. Evol.">
        <title>Genomic signatures of mitonuclear coevolution across populations of Tigriopus californicus.</title>
        <authorList>
            <person name="Barreto F.S."/>
            <person name="Watson E.T."/>
            <person name="Lima T.G."/>
            <person name="Willett C.S."/>
            <person name="Edmands S."/>
            <person name="Li W."/>
            <person name="Burton R.S."/>
        </authorList>
    </citation>
    <scope>NUCLEOTIDE SEQUENCE [LARGE SCALE GENOMIC DNA]</scope>
    <source>
        <strain evidence="11 12">San Diego</strain>
    </source>
</reference>
<evidence type="ECO:0000313" key="12">
    <source>
        <dbReference type="Proteomes" id="UP000318571"/>
    </source>
</evidence>
<dbReference type="GO" id="GO:0010008">
    <property type="term" value="C:endosome membrane"/>
    <property type="evidence" value="ECO:0007669"/>
    <property type="project" value="UniProtKB-SubCell"/>
</dbReference>
<evidence type="ECO:0000256" key="6">
    <source>
        <dbReference type="ARBA" id="ARBA00023034"/>
    </source>
</evidence>
<keyword evidence="7" id="KW-0472">Membrane</keyword>
<proteinExistence type="inferred from homology"/>
<dbReference type="PANTHER" id="PTHR12820">
    <property type="entry name" value="VACUOLAR SORTING PROTEIN 53"/>
    <property type="match status" value="1"/>
</dbReference>
<dbReference type="Gene3D" id="1.10.357.110">
    <property type="entry name" value="Vacuolar protein sorting-associated protein 53, C-terminus"/>
    <property type="match status" value="1"/>
</dbReference>